<feature type="compositionally biased region" description="Basic and acidic residues" evidence="1">
    <location>
        <begin position="914"/>
        <end position="923"/>
    </location>
</feature>
<feature type="region of interest" description="Disordered" evidence="1">
    <location>
        <begin position="268"/>
        <end position="330"/>
    </location>
</feature>
<sequence length="1002" mass="111319">MSSSIKINSISIDLAGAANEINMVKCDHFSIRGFVAETRERDDRKCWPFSEESVTLENQQSYPLPSLSVPKFRWWRCMSCIKDINADGIKGLHANSTSISGEKLDETSSVIPSQSKLNPLTITDQEKERDNDIAGSAVVENENVNCERAHKDDQTVTATTLVKKVHPPSMDASTVRNKIRKLASREQVGNKRSKVSKSSTDASSWKEKQNVTTFASSEIAGVVEDTPPKAIKNRYKDDKVSSESINLGFQRRKTRKVRLLSELIVDPETKANGGSNNIRQEESSSSSKARGRKRKVPPENNYVSRKLSKGGATSDQGDSDSADSGFDRDLIKGKKKNRRFQVVDEFVPSLPSQEGVHENDAAGSSKSALSKDKDSVPQRAEKKLKKKKNKPVIKDNEKSSLISFSSINTSSQSTRDLMNEERVGSSLDDRLAAEGYFRKPIPPQVNNDRPVTSLHVPENAHVRPSDVEANSLQEFGSSSRPNTGGWLRTGVDAVDFSTTNNNNTDKGIADLFSVLQKEASGADRKGKTVMVQEHHEPLGSQSHDRNENTPEEANDDITLEIAELMAKNQYERCLPDKEDDVSNKQPPQEETPHRSKNALLIDLNETYDNETSLEDTNNNTSKPQQKPLDFFPLRQPYVPSSPFGIFPPPTQENRPNSIRFTSGHNNPQWLGNVPTTMANQHPSPSSYRVLRGCNTCYQSVPHQYREPASSHQIWPPSIVQRPQCHHQTPVSSFNMDQSTRLGPSNNNTWNLNFVTPNGKQRCDGNRSMDAFSNESSIPALNLLSLMDPRLRSSNAPVDHHGNVNFTRRHFPPSKERIGLETGDSGKTAYPSKQSPFNFYSNGFAPEASRKSFPIGPPLGTSSFSFQNAQAAPWSHHHHHQEKINKSKDTVFPGSNDQGRFQLLRGSNSMKLPLKEMNQKRKAESSSNASALPPKNSSGSFECIVNRNPADFTVAEPGNVYMLTSENLKVVRKRAPYKTKASLCKEDAMKQTKKTVGPVTENA</sequence>
<dbReference type="GO" id="GO:0048367">
    <property type="term" value="P:shoot system development"/>
    <property type="evidence" value="ECO:0007669"/>
    <property type="project" value="InterPro"/>
</dbReference>
<dbReference type="PANTHER" id="PTHR35504">
    <property type="entry name" value="PROTEIN EMBRYONIC FLOWER 1"/>
    <property type="match status" value="1"/>
</dbReference>
<evidence type="ECO:0000256" key="1">
    <source>
        <dbReference type="SAM" id="MobiDB-lite"/>
    </source>
</evidence>
<dbReference type="RefSeq" id="XP_013630186.1">
    <property type="nucleotide sequence ID" value="XM_013774732.1"/>
</dbReference>
<evidence type="ECO:0000313" key="2">
    <source>
        <dbReference type="EnsemblPlants" id="Bo3g007090.1"/>
    </source>
</evidence>
<organism evidence="2 3">
    <name type="scientific">Brassica oleracea var. oleracea</name>
    <dbReference type="NCBI Taxonomy" id="109376"/>
    <lineage>
        <taxon>Eukaryota</taxon>
        <taxon>Viridiplantae</taxon>
        <taxon>Streptophyta</taxon>
        <taxon>Embryophyta</taxon>
        <taxon>Tracheophyta</taxon>
        <taxon>Spermatophyta</taxon>
        <taxon>Magnoliopsida</taxon>
        <taxon>eudicotyledons</taxon>
        <taxon>Gunneridae</taxon>
        <taxon>Pentapetalae</taxon>
        <taxon>rosids</taxon>
        <taxon>malvids</taxon>
        <taxon>Brassicales</taxon>
        <taxon>Brassicaceae</taxon>
        <taxon>Brassiceae</taxon>
        <taxon>Brassica</taxon>
    </lineage>
</organism>
<dbReference type="OrthoDB" id="754229at2759"/>
<dbReference type="EnsemblPlants" id="Bo3g007090.1">
    <property type="protein sequence ID" value="Bo3g007090.1"/>
    <property type="gene ID" value="Bo3g007090"/>
</dbReference>
<evidence type="ECO:0000313" key="3">
    <source>
        <dbReference type="Proteomes" id="UP000032141"/>
    </source>
</evidence>
<feature type="region of interest" description="Disordered" evidence="1">
    <location>
        <begin position="350"/>
        <end position="394"/>
    </location>
</feature>
<dbReference type="KEGG" id="boe:106336019"/>
<dbReference type="PANTHER" id="PTHR35504:SF1">
    <property type="entry name" value="PROTEIN EMBRYONIC FLOWER 1"/>
    <property type="match status" value="1"/>
</dbReference>
<evidence type="ECO:0008006" key="4">
    <source>
        <dbReference type="Google" id="ProtNLM"/>
    </source>
</evidence>
<feature type="region of interest" description="Disordered" evidence="1">
    <location>
        <begin position="914"/>
        <end position="938"/>
    </location>
</feature>
<feature type="region of interest" description="Disordered" evidence="1">
    <location>
        <begin position="576"/>
        <end position="600"/>
    </location>
</feature>
<dbReference type="Proteomes" id="UP000032141">
    <property type="component" value="Chromosome C3"/>
</dbReference>
<dbReference type="InterPro" id="IPR034583">
    <property type="entry name" value="EMF1"/>
</dbReference>
<reference evidence="2" key="2">
    <citation type="submission" date="2015-03" db="UniProtKB">
        <authorList>
            <consortium name="EnsemblPlants"/>
        </authorList>
    </citation>
    <scope>IDENTIFICATION</scope>
</reference>
<feature type="compositionally biased region" description="Basic residues" evidence="1">
    <location>
        <begin position="382"/>
        <end position="391"/>
    </location>
</feature>
<proteinExistence type="predicted"/>
<reference evidence="2 3" key="1">
    <citation type="journal article" date="2014" name="Genome Biol.">
        <title>Transcriptome and methylome profiling reveals relics of genome dominance in the mesopolyploid Brassica oleracea.</title>
        <authorList>
            <person name="Parkin I.A."/>
            <person name="Koh C."/>
            <person name="Tang H."/>
            <person name="Robinson S.J."/>
            <person name="Kagale S."/>
            <person name="Clarke W.E."/>
            <person name="Town C.D."/>
            <person name="Nixon J."/>
            <person name="Krishnakumar V."/>
            <person name="Bidwell S.L."/>
            <person name="Denoeud F."/>
            <person name="Belcram H."/>
            <person name="Links M.G."/>
            <person name="Just J."/>
            <person name="Clarke C."/>
            <person name="Bender T."/>
            <person name="Huebert T."/>
            <person name="Mason A.S."/>
            <person name="Pires J.C."/>
            <person name="Barker G."/>
            <person name="Moore J."/>
            <person name="Walley P.G."/>
            <person name="Manoli S."/>
            <person name="Batley J."/>
            <person name="Edwards D."/>
            <person name="Nelson M.N."/>
            <person name="Wang X."/>
            <person name="Paterson A.H."/>
            <person name="King G."/>
            <person name="Bancroft I."/>
            <person name="Chalhoub B."/>
            <person name="Sharpe A.G."/>
        </authorList>
    </citation>
    <scope>NUCLEOTIDE SEQUENCE</scope>
    <source>
        <strain evidence="2 3">cv. TO1000</strain>
    </source>
</reference>
<dbReference type="GO" id="GO:0009910">
    <property type="term" value="P:negative regulation of flower development"/>
    <property type="evidence" value="ECO:0007669"/>
    <property type="project" value="InterPro"/>
</dbReference>
<feature type="compositionally biased region" description="Basic and acidic residues" evidence="1">
    <location>
        <begin position="369"/>
        <end position="381"/>
    </location>
</feature>
<dbReference type="GO" id="GO:0045892">
    <property type="term" value="P:negative regulation of DNA-templated transcription"/>
    <property type="evidence" value="ECO:0007669"/>
    <property type="project" value="InterPro"/>
</dbReference>
<dbReference type="HOGENOM" id="CLU_283919_0_0_1"/>
<keyword evidence="3" id="KW-1185">Reference proteome</keyword>
<feature type="compositionally biased region" description="Basic and acidic residues" evidence="1">
    <location>
        <begin position="521"/>
        <end position="548"/>
    </location>
</feature>
<protein>
    <recommendedName>
        <fullName evidence="4">Protein EMBRYONIC FLOWER 1</fullName>
    </recommendedName>
</protein>
<dbReference type="eggNOG" id="ENOG502RBJ9">
    <property type="taxonomic scope" value="Eukaryota"/>
</dbReference>
<feature type="region of interest" description="Disordered" evidence="1">
    <location>
        <begin position="521"/>
        <end position="551"/>
    </location>
</feature>
<dbReference type="STRING" id="109376.A0A0D3B0M5"/>
<dbReference type="OMA" id="CERAHKD"/>
<feature type="region of interest" description="Disordered" evidence="1">
    <location>
        <begin position="793"/>
        <end position="826"/>
    </location>
</feature>
<accession>A0A0D3B0M5</accession>
<dbReference type="GeneID" id="106336019"/>
<dbReference type="AlphaFoldDB" id="A0A0D3B0M5"/>
<name>A0A0D3B0M5_BRAOL</name>
<feature type="region of interest" description="Disordered" evidence="1">
    <location>
        <begin position="180"/>
        <end position="209"/>
    </location>
</feature>
<dbReference type="Gramene" id="Bo3g007090.1">
    <property type="protein sequence ID" value="Bo3g007090.1"/>
    <property type="gene ID" value="Bo3g007090"/>
</dbReference>
<feature type="compositionally biased region" description="Polar residues" evidence="1">
    <location>
        <begin position="924"/>
        <end position="938"/>
    </location>
</feature>